<evidence type="ECO:0000313" key="1">
    <source>
        <dbReference type="EMBL" id="KAF8405676.1"/>
    </source>
</evidence>
<dbReference type="Proteomes" id="UP000655225">
    <property type="component" value="Unassembled WGS sequence"/>
</dbReference>
<accession>A0A835DJD3</accession>
<evidence type="ECO:0000313" key="2">
    <source>
        <dbReference type="Proteomes" id="UP000655225"/>
    </source>
</evidence>
<dbReference type="EMBL" id="JABCRI010000005">
    <property type="protein sequence ID" value="KAF8405676.1"/>
    <property type="molecule type" value="Genomic_DNA"/>
</dbReference>
<comment type="caution">
    <text evidence="1">The sequence shown here is derived from an EMBL/GenBank/DDBJ whole genome shotgun (WGS) entry which is preliminary data.</text>
</comment>
<reference evidence="1 2" key="1">
    <citation type="submission" date="2020-04" db="EMBL/GenBank/DDBJ databases">
        <title>Plant Genome Project.</title>
        <authorList>
            <person name="Zhang R.-G."/>
        </authorList>
    </citation>
    <scope>NUCLEOTIDE SEQUENCE [LARGE SCALE GENOMIC DNA]</scope>
    <source>
        <strain evidence="1">YNK0</strain>
        <tissue evidence="1">Leaf</tissue>
    </source>
</reference>
<sequence>MKKPLYSPPEYRGKWLDDNGLLDIVFVVGWKVGSKPLPVEIIHSLDLEVQDLNKYLDAYYEMWSTIVNRRIVIKVINSISPMQNMVYTMLLRRKMEVARALRVRHLMSDREVGATCWTLWSSGGSGRTSGSIMGGGLANAEFGGVGGDECNGMALGVVKTNGFEPVVEGTVAGLYVKNGNFVSSNFTWRETKTRLSVSRMQRYPL</sequence>
<dbReference type="AlphaFoldDB" id="A0A835DJD3"/>
<proteinExistence type="predicted"/>
<dbReference type="OrthoDB" id="347435at2759"/>
<organism evidence="1 2">
    <name type="scientific">Tetracentron sinense</name>
    <name type="common">Spur-leaf</name>
    <dbReference type="NCBI Taxonomy" id="13715"/>
    <lineage>
        <taxon>Eukaryota</taxon>
        <taxon>Viridiplantae</taxon>
        <taxon>Streptophyta</taxon>
        <taxon>Embryophyta</taxon>
        <taxon>Tracheophyta</taxon>
        <taxon>Spermatophyta</taxon>
        <taxon>Magnoliopsida</taxon>
        <taxon>Trochodendrales</taxon>
        <taxon>Trochodendraceae</taxon>
        <taxon>Tetracentron</taxon>
    </lineage>
</organism>
<gene>
    <name evidence="1" type="ORF">HHK36_007753</name>
</gene>
<protein>
    <submittedName>
        <fullName evidence="1">Uncharacterized protein</fullName>
    </submittedName>
</protein>
<keyword evidence="2" id="KW-1185">Reference proteome</keyword>
<name>A0A835DJD3_TETSI</name>